<keyword evidence="3" id="KW-1185">Reference proteome</keyword>
<dbReference type="AlphaFoldDB" id="A0AAV9S9B0"/>
<evidence type="ECO:0000256" key="1">
    <source>
        <dbReference type="SAM" id="MobiDB-lite"/>
    </source>
</evidence>
<proteinExistence type="predicted"/>
<gene>
    <name evidence="2" type="ORF">CRENBAI_025873</name>
</gene>
<dbReference type="EMBL" id="JAHHUM010000661">
    <property type="protein sequence ID" value="KAK5617846.1"/>
    <property type="molecule type" value="Genomic_DNA"/>
</dbReference>
<feature type="region of interest" description="Disordered" evidence="1">
    <location>
        <begin position="1"/>
        <end position="126"/>
    </location>
</feature>
<evidence type="ECO:0000313" key="2">
    <source>
        <dbReference type="EMBL" id="KAK5617846.1"/>
    </source>
</evidence>
<organism evidence="2 3">
    <name type="scientific">Crenichthys baileyi</name>
    <name type="common">White River springfish</name>
    <dbReference type="NCBI Taxonomy" id="28760"/>
    <lineage>
        <taxon>Eukaryota</taxon>
        <taxon>Metazoa</taxon>
        <taxon>Chordata</taxon>
        <taxon>Craniata</taxon>
        <taxon>Vertebrata</taxon>
        <taxon>Euteleostomi</taxon>
        <taxon>Actinopterygii</taxon>
        <taxon>Neopterygii</taxon>
        <taxon>Teleostei</taxon>
        <taxon>Neoteleostei</taxon>
        <taxon>Acanthomorphata</taxon>
        <taxon>Ovalentaria</taxon>
        <taxon>Atherinomorphae</taxon>
        <taxon>Cyprinodontiformes</taxon>
        <taxon>Goodeidae</taxon>
        <taxon>Crenichthys</taxon>
    </lineage>
</organism>
<evidence type="ECO:0000313" key="3">
    <source>
        <dbReference type="Proteomes" id="UP001311232"/>
    </source>
</evidence>
<accession>A0AAV9S9B0</accession>
<protein>
    <submittedName>
        <fullName evidence="2">Uncharacterized protein</fullName>
    </submittedName>
</protein>
<comment type="caution">
    <text evidence="2">The sequence shown here is derived from an EMBL/GenBank/DDBJ whole genome shotgun (WGS) entry which is preliminary data.</text>
</comment>
<name>A0AAV9S9B0_9TELE</name>
<reference evidence="2 3" key="1">
    <citation type="submission" date="2021-06" db="EMBL/GenBank/DDBJ databases">
        <authorList>
            <person name="Palmer J.M."/>
        </authorList>
    </citation>
    <scope>NUCLEOTIDE SEQUENCE [LARGE SCALE GENOMIC DNA]</scope>
    <source>
        <strain evidence="2 3">MEX-2019</strain>
        <tissue evidence="2">Muscle</tissue>
    </source>
</reference>
<dbReference type="Proteomes" id="UP001311232">
    <property type="component" value="Unassembled WGS sequence"/>
</dbReference>
<sequence length="126" mass="13793">MPEEPLAGQPQPPQRRAGESPRGTTQEPQCRSPRELQRRAHRPSRQPSTPEQILPWTQRPETPGHITPPSRGPTEPIGPGPGKQPPGGASTHQSTQPRILRTTSTPAGRDTNHLQVVWRGGNKPLI</sequence>
<feature type="compositionally biased region" description="Polar residues" evidence="1">
    <location>
        <begin position="90"/>
        <end position="106"/>
    </location>
</feature>